<dbReference type="GO" id="GO:0008235">
    <property type="term" value="F:metalloexopeptidase activity"/>
    <property type="evidence" value="ECO:0007669"/>
    <property type="project" value="InterPro"/>
</dbReference>
<dbReference type="PANTHER" id="PTHR12147:SF26">
    <property type="entry name" value="PEPTIDASE M28 DOMAIN-CONTAINING PROTEIN"/>
    <property type="match status" value="1"/>
</dbReference>
<accession>A0A7S2TKG8</accession>
<protein>
    <recommendedName>
        <fullName evidence="4">Peptidase M28 domain-containing protein</fullName>
    </recommendedName>
</protein>
<evidence type="ECO:0000313" key="5">
    <source>
        <dbReference type="EMBL" id="CAD9751960.1"/>
    </source>
</evidence>
<organism evidence="5">
    <name type="scientific">Lotharella oceanica</name>
    <dbReference type="NCBI Taxonomy" id="641309"/>
    <lineage>
        <taxon>Eukaryota</taxon>
        <taxon>Sar</taxon>
        <taxon>Rhizaria</taxon>
        <taxon>Cercozoa</taxon>
        <taxon>Chlorarachniophyceae</taxon>
        <taxon>Lotharella</taxon>
    </lineage>
</organism>
<evidence type="ECO:0000259" key="4">
    <source>
        <dbReference type="Pfam" id="PF04389"/>
    </source>
</evidence>
<keyword evidence="3" id="KW-0732">Signal</keyword>
<dbReference type="InterPro" id="IPR007484">
    <property type="entry name" value="Peptidase_M28"/>
</dbReference>
<gene>
    <name evidence="5" type="ORF">LSP00402_LOCUS3954</name>
</gene>
<sequence length="489" mass="53874">MAASIRIIFVVATVVATAIPRTRNYKVMEEGERDISLPFVEVGTDGAAAMKIKKDIEHMGGWWAHIGNRVYSPIASWANPRYKDDLAFISTDVSKTQSIEGYYVAIGGTKKSLPDILAPHRVGGSDPFHILHMPNITTAQRAMLMQVHSKMRGGNRHQFHSLIKLKRGFTPFQPFEASNSYKAPDGVELMQRESAAVESMTKETFHAYLQDLVNFKTRAVGADNANEVQNYFVNKFRAMGFRTCKQPVQVGSTSSNNILAFKASSDPSAKYVVVGAHYDSRPFTGLAPGAEDNGSGSAALLTMAEAFANRNLQTRNNVVFVAFTGEEEGLYGSTEFVANFGQWGEACMGQTRNPALLEVDISTLNLEGAIIMDEIGWASDKFDKHTVTLETRKFSRSVMDHLASCSKDYNSQGSATGELMIQSSFYPFGSDHMPFLNKGSQAVLTINGDDEAYPNYHKSTDTIENVNDDLSMKIARMNLCALIRMSEAK</sequence>
<dbReference type="GO" id="GO:0006508">
    <property type="term" value="P:proteolysis"/>
    <property type="evidence" value="ECO:0007669"/>
    <property type="project" value="InterPro"/>
</dbReference>
<comment type="similarity">
    <text evidence="2">Belongs to the peptidase M28 family. M28B subfamily.</text>
</comment>
<dbReference type="SUPFAM" id="SSF53187">
    <property type="entry name" value="Zn-dependent exopeptidases"/>
    <property type="match status" value="1"/>
</dbReference>
<dbReference type="EMBL" id="HBHP01006369">
    <property type="protein sequence ID" value="CAD9751960.1"/>
    <property type="molecule type" value="Transcribed_RNA"/>
</dbReference>
<reference evidence="5" key="1">
    <citation type="submission" date="2021-01" db="EMBL/GenBank/DDBJ databases">
        <authorList>
            <person name="Corre E."/>
            <person name="Pelletier E."/>
            <person name="Niang G."/>
            <person name="Scheremetjew M."/>
            <person name="Finn R."/>
            <person name="Kale V."/>
            <person name="Holt S."/>
            <person name="Cochrane G."/>
            <person name="Meng A."/>
            <person name="Brown T."/>
            <person name="Cohen L."/>
        </authorList>
    </citation>
    <scope>NUCLEOTIDE SEQUENCE</scope>
    <source>
        <strain evidence="5">CCMP622</strain>
    </source>
</reference>
<feature type="signal peptide" evidence="3">
    <location>
        <begin position="1"/>
        <end position="18"/>
    </location>
</feature>
<feature type="domain" description="Peptidase M28" evidence="4">
    <location>
        <begin position="264"/>
        <end position="478"/>
    </location>
</feature>
<feature type="chain" id="PRO_5031061274" description="Peptidase M28 domain-containing protein" evidence="3">
    <location>
        <begin position="19"/>
        <end position="489"/>
    </location>
</feature>
<dbReference type="InterPro" id="IPR045175">
    <property type="entry name" value="M28_fam"/>
</dbReference>
<dbReference type="PANTHER" id="PTHR12147">
    <property type="entry name" value="METALLOPEPTIDASE M28 FAMILY MEMBER"/>
    <property type="match status" value="1"/>
</dbReference>
<evidence type="ECO:0000256" key="3">
    <source>
        <dbReference type="SAM" id="SignalP"/>
    </source>
</evidence>
<comment type="cofactor">
    <cofactor evidence="1">
        <name>Zn(2+)</name>
        <dbReference type="ChEBI" id="CHEBI:29105"/>
    </cofactor>
</comment>
<dbReference type="AlphaFoldDB" id="A0A7S2TKG8"/>
<dbReference type="Pfam" id="PF04389">
    <property type="entry name" value="Peptidase_M28"/>
    <property type="match status" value="1"/>
</dbReference>
<name>A0A7S2TKG8_9EUKA</name>
<evidence type="ECO:0000256" key="1">
    <source>
        <dbReference type="ARBA" id="ARBA00001947"/>
    </source>
</evidence>
<evidence type="ECO:0000256" key="2">
    <source>
        <dbReference type="ARBA" id="ARBA00005634"/>
    </source>
</evidence>
<dbReference type="Gene3D" id="3.40.630.10">
    <property type="entry name" value="Zn peptidases"/>
    <property type="match status" value="1"/>
</dbReference>
<proteinExistence type="inferred from homology"/>